<keyword evidence="1" id="KW-1133">Transmembrane helix</keyword>
<dbReference type="AlphaFoldDB" id="A0A3S4YWJ6"/>
<organism evidence="2 3">
    <name type="scientific">Serratia fonticola</name>
    <dbReference type="NCBI Taxonomy" id="47917"/>
    <lineage>
        <taxon>Bacteria</taxon>
        <taxon>Pseudomonadati</taxon>
        <taxon>Pseudomonadota</taxon>
        <taxon>Gammaproteobacteria</taxon>
        <taxon>Enterobacterales</taxon>
        <taxon>Yersiniaceae</taxon>
        <taxon>Serratia</taxon>
    </lineage>
</organism>
<evidence type="ECO:0000256" key="1">
    <source>
        <dbReference type="SAM" id="Phobius"/>
    </source>
</evidence>
<evidence type="ECO:0000313" key="2">
    <source>
        <dbReference type="EMBL" id="VEI70023.1"/>
    </source>
</evidence>
<name>A0A3S4YWJ6_SERFO</name>
<keyword evidence="1" id="KW-0812">Transmembrane</keyword>
<dbReference type="EMBL" id="LR134492">
    <property type="protein sequence ID" value="VEI70023.1"/>
    <property type="molecule type" value="Genomic_DNA"/>
</dbReference>
<feature type="transmembrane region" description="Helical" evidence="1">
    <location>
        <begin position="21"/>
        <end position="40"/>
    </location>
</feature>
<gene>
    <name evidence="2" type="ORF">NCTC13193_02863</name>
</gene>
<dbReference type="Proteomes" id="UP000270487">
    <property type="component" value="Chromosome"/>
</dbReference>
<reference evidence="2 3" key="1">
    <citation type="submission" date="2018-12" db="EMBL/GenBank/DDBJ databases">
        <authorList>
            <consortium name="Pathogen Informatics"/>
        </authorList>
    </citation>
    <scope>NUCLEOTIDE SEQUENCE [LARGE SCALE GENOMIC DNA]</scope>
    <source>
        <strain evidence="2 3">NCTC13193</strain>
    </source>
</reference>
<sequence length="241" mass="27190">MNAKRSSLTSVLAVWWNLYRFVLVFHIGIGLTAGFSSFALQAATGAVDHDSASIPDTHHLTSQRSVTLDSKPVVLSRYERRDGRNAFLEGEHFSTVFASDGTLKGFANISLELAGKPLPSRERSEQIATEFLRRAAPDLLVNMKVASVAPHSEPVRITHAGRSETVQVTGIKFKARNLADGSWFWVIVGSDEKPMLFERDLQWATLLARRKSEQWLHDRWIKAQLAQQNDKTDRWNLPWTH</sequence>
<accession>A0A3S4YWJ6</accession>
<evidence type="ECO:0000313" key="3">
    <source>
        <dbReference type="Proteomes" id="UP000270487"/>
    </source>
</evidence>
<protein>
    <submittedName>
        <fullName evidence="2">Uncharacterized protein</fullName>
    </submittedName>
</protein>
<proteinExistence type="predicted"/>
<keyword evidence="1" id="KW-0472">Membrane</keyword>